<dbReference type="GeneID" id="116227394"/>
<dbReference type="Pfam" id="PF08917">
    <property type="entry name" value="ecTbetaR2"/>
    <property type="match status" value="1"/>
</dbReference>
<evidence type="ECO:0000256" key="1">
    <source>
        <dbReference type="ARBA" id="ARBA00004285"/>
    </source>
</evidence>
<dbReference type="Gene3D" id="3.30.200.20">
    <property type="entry name" value="Phosphorylase Kinase, domain 1"/>
    <property type="match status" value="1"/>
</dbReference>
<dbReference type="Gene3D" id="1.10.510.10">
    <property type="entry name" value="Transferase(Phosphotransferase) domain 1"/>
    <property type="match status" value="1"/>
</dbReference>
<dbReference type="GO" id="GO:0071363">
    <property type="term" value="P:cellular response to growth factor stimulus"/>
    <property type="evidence" value="ECO:0007669"/>
    <property type="project" value="TreeGrafter"/>
</dbReference>
<evidence type="ECO:0000256" key="15">
    <source>
        <dbReference type="ARBA" id="ARBA00023136"/>
    </source>
</evidence>
<evidence type="ECO:0000256" key="6">
    <source>
        <dbReference type="ARBA" id="ARBA00022527"/>
    </source>
</evidence>
<proteinExistence type="inferred from homology"/>
<accession>A0A669PF56</accession>
<dbReference type="GO" id="GO:0005026">
    <property type="term" value="F:transforming growth factor beta receptor activity, type II"/>
    <property type="evidence" value="ECO:0007669"/>
    <property type="project" value="InterPro"/>
</dbReference>
<dbReference type="PROSITE" id="PS00108">
    <property type="entry name" value="PROTEIN_KINASE_ST"/>
    <property type="match status" value="1"/>
</dbReference>
<keyword evidence="24" id="KW-1185">Reference proteome</keyword>
<keyword evidence="14 21" id="KW-1133">Transmembrane helix</keyword>
<dbReference type="SMART" id="SM00220">
    <property type="entry name" value="S_TKc"/>
    <property type="match status" value="1"/>
</dbReference>
<dbReference type="InterPro" id="IPR017441">
    <property type="entry name" value="Protein_kinase_ATP_BS"/>
</dbReference>
<evidence type="ECO:0000256" key="13">
    <source>
        <dbReference type="ARBA" id="ARBA00022840"/>
    </source>
</evidence>
<evidence type="ECO:0000256" key="3">
    <source>
        <dbReference type="ARBA" id="ARBA00009605"/>
    </source>
</evidence>
<keyword evidence="9 21" id="KW-0812">Transmembrane</keyword>
<dbReference type="GO" id="GO:0030154">
    <property type="term" value="P:cell differentiation"/>
    <property type="evidence" value="ECO:0007669"/>
    <property type="project" value="UniProtKB-ARBA"/>
</dbReference>
<evidence type="ECO:0000256" key="10">
    <source>
        <dbReference type="ARBA" id="ARBA00022729"/>
    </source>
</evidence>
<keyword evidence="15 21" id="KW-0472">Membrane</keyword>
<keyword evidence="10" id="KW-0732">Signal</keyword>
<gene>
    <name evidence="23" type="primary">LOC116227394</name>
</gene>
<comment type="subcellular location">
    <subcellularLocation>
        <location evidence="1">Membrane raft</location>
    </subcellularLocation>
    <subcellularLocation>
        <location evidence="2">Membrane</location>
        <topology evidence="2">Single-pass type I membrane protein</topology>
    </subcellularLocation>
</comment>
<dbReference type="GO" id="GO:0007507">
    <property type="term" value="P:heart development"/>
    <property type="evidence" value="ECO:0007669"/>
    <property type="project" value="TreeGrafter"/>
</dbReference>
<organism evidence="23 24">
    <name type="scientific">Phasianus colchicus</name>
    <name type="common">Common pheasant</name>
    <dbReference type="NCBI Taxonomy" id="9054"/>
    <lineage>
        <taxon>Eukaryota</taxon>
        <taxon>Metazoa</taxon>
        <taxon>Chordata</taxon>
        <taxon>Craniata</taxon>
        <taxon>Vertebrata</taxon>
        <taxon>Euteleostomi</taxon>
        <taxon>Archelosauria</taxon>
        <taxon>Archosauria</taxon>
        <taxon>Dinosauria</taxon>
        <taxon>Saurischia</taxon>
        <taxon>Theropoda</taxon>
        <taxon>Coelurosauria</taxon>
        <taxon>Aves</taxon>
        <taxon>Neognathae</taxon>
        <taxon>Galloanserae</taxon>
        <taxon>Galliformes</taxon>
        <taxon>Phasianidae</taxon>
        <taxon>Phasianinae</taxon>
        <taxon>Phasianus</taxon>
    </lineage>
</organism>
<evidence type="ECO:0000256" key="5">
    <source>
        <dbReference type="ARBA" id="ARBA00017567"/>
    </source>
</evidence>
<keyword evidence="7" id="KW-0341">Growth regulation</keyword>
<dbReference type="FunFam" id="3.30.200.20:FF:000213">
    <property type="entry name" value="TGF-beta receptor type-2"/>
    <property type="match status" value="1"/>
</dbReference>
<keyword evidence="13 19" id="KW-0067">ATP-binding</keyword>
<keyword evidence="16" id="KW-0675">Receptor</keyword>
<dbReference type="FunFam" id="1.10.510.10:FF:000260">
    <property type="entry name" value="TGF-beta receptor type-2"/>
    <property type="match status" value="1"/>
</dbReference>
<reference evidence="23" key="2">
    <citation type="submission" date="2025-09" db="UniProtKB">
        <authorList>
            <consortium name="Ensembl"/>
        </authorList>
    </citation>
    <scope>IDENTIFICATION</scope>
</reference>
<evidence type="ECO:0000256" key="11">
    <source>
        <dbReference type="ARBA" id="ARBA00022741"/>
    </source>
</evidence>
<dbReference type="InterPro" id="IPR045860">
    <property type="entry name" value="Snake_toxin-like_sf"/>
</dbReference>
<dbReference type="RefSeq" id="XP_031446530.1">
    <property type="nucleotide sequence ID" value="XM_031590670.1"/>
</dbReference>
<dbReference type="GO" id="GO:0043235">
    <property type="term" value="C:receptor complex"/>
    <property type="evidence" value="ECO:0007669"/>
    <property type="project" value="TreeGrafter"/>
</dbReference>
<dbReference type="SUPFAM" id="SSF57302">
    <property type="entry name" value="Snake toxin-like"/>
    <property type="match status" value="1"/>
</dbReference>
<evidence type="ECO:0000256" key="7">
    <source>
        <dbReference type="ARBA" id="ARBA00022604"/>
    </source>
</evidence>
<dbReference type="EC" id="2.7.11.30" evidence="4"/>
<dbReference type="PROSITE" id="PS00107">
    <property type="entry name" value="PROTEIN_KINASE_ATP"/>
    <property type="match status" value="1"/>
</dbReference>
<sequence>MPAVDRRSPLQLPGLLRAAQLHSWKNQTFPRARALPPAPPPSHICIYFTRRAGLSLFMSCSSWADPTHSWVRCAWIRLPSLQPHEFGAVGLTLERKKDGRVNTLKPSFWIQKMGCWRRLGLLSLLLLSFSCCAGARRSLKTNLCKWCDSTPPACEREVCYSNCNLNSYCEDPFEICVAIWRQDNDSIRISTLCHNPHRPIENLMVPNYNTSRCIMTHQPSEDGIIYICGCVDEQECNDKLIFENHTNGYSMLQSKEVIPVAAISLLPPLLVAVMITVIFYLCRTQKQRKRAKSWVGKQGQGPALQEPGRAAEQDEKLSVLMDDGPATMNPTCANSLNHNTELLPIELDEMVGKGQFAEVWRAKLNHSSSGQYETVAVKIFPCEEYSSWKNESQIFTDASLKHDSVLQFLTAEDRGSGPRREYWLITAYHSRGNLKDYLSRHILSWMDLQKMAGSLVNGVAHLHSDYTACGRPKIPIAHRDIKSTNILVKNEQECVICDFGIAIRLDPSLTADDFANSGQVGTARYMAPEVLESRVNLEDLESFKQMDVYSMALVLWEMASRCEVVGEVKNYELPFGSKVQEQPCVDTMRDIVLHGRGRPEIPSSWLVHQGMRFLCDTITECWDHDPEARLTAHCVAERFNLMAQMDCDDILNNNTDNEVGKTASAGGEQQDNDGSRSMP</sequence>
<dbReference type="SUPFAM" id="SSF56112">
    <property type="entry name" value="Protein kinase-like (PK-like)"/>
    <property type="match status" value="1"/>
</dbReference>
<dbReference type="OMA" id="SNVCKWC"/>
<dbReference type="Pfam" id="PF00069">
    <property type="entry name" value="Pkinase"/>
    <property type="match status" value="1"/>
</dbReference>
<protein>
    <recommendedName>
        <fullName evidence="5">TGF-beta receptor type-2</fullName>
        <ecNumber evidence="4">2.7.11.30</ecNumber>
    </recommendedName>
    <alternativeName>
        <fullName evidence="17">TGF-beta type II receptor</fullName>
    </alternativeName>
    <alternativeName>
        <fullName evidence="18">Transforming growth factor-beta receptor type II</fullName>
    </alternativeName>
</protein>
<dbReference type="AlphaFoldDB" id="A0A669PF56"/>
<dbReference type="GO" id="GO:0045121">
    <property type="term" value="C:membrane raft"/>
    <property type="evidence" value="ECO:0007669"/>
    <property type="project" value="UniProtKB-SubCell"/>
</dbReference>
<dbReference type="Ensembl" id="ENSPCLT00000009038.1">
    <property type="protein sequence ID" value="ENSPCLP00000006609.1"/>
    <property type="gene ID" value="ENSPCLG00000005484.1"/>
</dbReference>
<evidence type="ECO:0000256" key="17">
    <source>
        <dbReference type="ARBA" id="ARBA00032053"/>
    </source>
</evidence>
<evidence type="ECO:0000256" key="18">
    <source>
        <dbReference type="ARBA" id="ARBA00033122"/>
    </source>
</evidence>
<evidence type="ECO:0000259" key="22">
    <source>
        <dbReference type="PROSITE" id="PS50011"/>
    </source>
</evidence>
<evidence type="ECO:0000256" key="12">
    <source>
        <dbReference type="ARBA" id="ARBA00022777"/>
    </source>
</evidence>
<dbReference type="GO" id="GO:0005524">
    <property type="term" value="F:ATP binding"/>
    <property type="evidence" value="ECO:0007669"/>
    <property type="project" value="UniProtKB-UniRule"/>
</dbReference>
<evidence type="ECO:0000256" key="14">
    <source>
        <dbReference type="ARBA" id="ARBA00022989"/>
    </source>
</evidence>
<dbReference type="CDD" id="cd23538">
    <property type="entry name" value="TFP_LU_ECD_TGFR2"/>
    <property type="match status" value="1"/>
</dbReference>
<evidence type="ECO:0000256" key="9">
    <source>
        <dbReference type="ARBA" id="ARBA00022692"/>
    </source>
</evidence>
<feature type="region of interest" description="Disordered" evidence="20">
    <location>
        <begin position="658"/>
        <end position="679"/>
    </location>
</feature>
<evidence type="ECO:0000256" key="16">
    <source>
        <dbReference type="ARBA" id="ARBA00023170"/>
    </source>
</evidence>
<dbReference type="InterPro" id="IPR000719">
    <property type="entry name" value="Prot_kinase_dom"/>
</dbReference>
<dbReference type="Proteomes" id="UP000472261">
    <property type="component" value="Unplaced"/>
</dbReference>
<evidence type="ECO:0000313" key="23">
    <source>
        <dbReference type="Ensembl" id="ENSPCLP00000006609.1"/>
    </source>
</evidence>
<keyword evidence="11 19" id="KW-0547">Nucleotide-binding</keyword>
<keyword evidence="8" id="KW-0808">Transferase</keyword>
<name>A0A669PF56_PHACC</name>
<dbReference type="InterPro" id="IPR011009">
    <property type="entry name" value="Kinase-like_dom_sf"/>
</dbReference>
<keyword evidence="12" id="KW-0418">Kinase</keyword>
<dbReference type="InterPro" id="IPR008271">
    <property type="entry name" value="Ser/Thr_kinase_AS"/>
</dbReference>
<feature type="transmembrane region" description="Helical" evidence="21">
    <location>
        <begin position="257"/>
        <end position="282"/>
    </location>
</feature>
<dbReference type="InterPro" id="IPR015013">
    <property type="entry name" value="Transforming_GF_b_rcpt_2_ecto"/>
</dbReference>
<feature type="binding site" evidence="19">
    <location>
        <position position="378"/>
    </location>
    <ligand>
        <name>ATP</name>
        <dbReference type="ChEBI" id="CHEBI:30616"/>
    </ligand>
</feature>
<dbReference type="Gene3D" id="2.10.60.10">
    <property type="entry name" value="CD59"/>
    <property type="match status" value="1"/>
</dbReference>
<dbReference type="GO" id="GO:0009888">
    <property type="term" value="P:tissue development"/>
    <property type="evidence" value="ECO:0007669"/>
    <property type="project" value="UniProtKB-ARBA"/>
</dbReference>
<dbReference type="GO" id="GO:0005886">
    <property type="term" value="C:plasma membrane"/>
    <property type="evidence" value="ECO:0007669"/>
    <property type="project" value="TreeGrafter"/>
</dbReference>
<keyword evidence="6" id="KW-0723">Serine/threonine-protein kinase</keyword>
<dbReference type="KEGG" id="pcoc:116227394"/>
<dbReference type="GO" id="GO:0046872">
    <property type="term" value="F:metal ion binding"/>
    <property type="evidence" value="ECO:0007669"/>
    <property type="project" value="InterPro"/>
</dbReference>
<dbReference type="OrthoDB" id="547665at2759"/>
<comment type="similarity">
    <text evidence="3">Belongs to the protein kinase superfamily. TKL Ser/Thr protein kinase family. TGFB receptor subfamily.</text>
</comment>
<evidence type="ECO:0000256" key="2">
    <source>
        <dbReference type="ARBA" id="ARBA00004479"/>
    </source>
</evidence>
<dbReference type="PROSITE" id="PS50011">
    <property type="entry name" value="PROTEIN_KINASE_DOM"/>
    <property type="match status" value="1"/>
</dbReference>
<feature type="region of interest" description="Disordered" evidence="20">
    <location>
        <begin position="292"/>
        <end position="312"/>
    </location>
</feature>
<dbReference type="CDD" id="cd14055">
    <property type="entry name" value="STKc_TGFbR2_like"/>
    <property type="match status" value="1"/>
</dbReference>
<evidence type="ECO:0000313" key="24">
    <source>
        <dbReference type="Proteomes" id="UP000472261"/>
    </source>
</evidence>
<evidence type="ECO:0000256" key="4">
    <source>
        <dbReference type="ARBA" id="ARBA00012401"/>
    </source>
</evidence>
<dbReference type="PANTHER" id="PTHR23255">
    <property type="entry name" value="TRANSFORMING GROWTH FACTOR-BETA RECEPTOR TYPE I AND II"/>
    <property type="match status" value="1"/>
</dbReference>
<evidence type="ECO:0000256" key="8">
    <source>
        <dbReference type="ARBA" id="ARBA00022679"/>
    </source>
</evidence>
<evidence type="ECO:0000256" key="21">
    <source>
        <dbReference type="SAM" id="Phobius"/>
    </source>
</evidence>
<evidence type="ECO:0000256" key="20">
    <source>
        <dbReference type="SAM" id="MobiDB-lite"/>
    </source>
</evidence>
<feature type="domain" description="Protein kinase" evidence="22">
    <location>
        <begin position="345"/>
        <end position="641"/>
    </location>
</feature>
<reference evidence="23" key="1">
    <citation type="submission" date="2025-08" db="UniProtKB">
        <authorList>
            <consortium name="Ensembl"/>
        </authorList>
    </citation>
    <scope>IDENTIFICATION</scope>
</reference>
<evidence type="ECO:0000256" key="19">
    <source>
        <dbReference type="PROSITE-ProRule" id="PRU10141"/>
    </source>
</evidence>
<dbReference type="InterPro" id="IPR000333">
    <property type="entry name" value="TGFB_receptor"/>
</dbReference>
<dbReference type="PANTHER" id="PTHR23255:SF51">
    <property type="entry name" value="TGF-BETA RECEPTOR TYPE-2"/>
    <property type="match status" value="1"/>
</dbReference>
<dbReference type="GO" id="GO:0009653">
    <property type="term" value="P:anatomical structure morphogenesis"/>
    <property type="evidence" value="ECO:0007669"/>
    <property type="project" value="UniProtKB-ARBA"/>
</dbReference>